<keyword evidence="2" id="KW-0539">Nucleus</keyword>
<organism evidence="6 7">
    <name type="scientific">Coemansia erecta</name>
    <dbReference type="NCBI Taxonomy" id="147472"/>
    <lineage>
        <taxon>Eukaryota</taxon>
        <taxon>Fungi</taxon>
        <taxon>Fungi incertae sedis</taxon>
        <taxon>Zoopagomycota</taxon>
        <taxon>Kickxellomycotina</taxon>
        <taxon>Kickxellomycetes</taxon>
        <taxon>Kickxellales</taxon>
        <taxon>Kickxellaceae</taxon>
        <taxon>Coemansia</taxon>
    </lineage>
</organism>
<sequence>MSSVDVGHAAYHDEDDVHAQIPQKRHNSSELSDDSANAKGKRPGRKPITTEATTKRTAQNRAAQRAFRERRQNYLKGLEDKIQELTERQERTERENKKLKGFVDQLKQENVSLKSGGFTYKESPAEFDNSINELFESQNSIPAGLDLSSSFDLQQAAVQGADLTKPGAMDAITQQIQQQQQQQQRQVSGDSPQSVPIMYPNLNLSSATAGSLMTSLVQQTSGATPAIVGQDALLSTTSSSLTNGFSNDILNGIQLMASNQNLSSGSLLNNLFDSPVSTSSIVPPSPAPFTADSRKSSLLSNTSFSNGVSRSQSLQNAFTAGTTPGGDMFVPLNNIGGQNNGNMMASNFFDIDAFKTQSGNNSGFADIAAMLQQQQQQPVSAGSTGPSRTPTLSELLTLSPSQYSDGMVNFIPSSTVAAAATHTTNVINPALMQQSALQQQQQQFVANSSKPLSPVLPPSLMAYRNPDPILTADDGDQLEKLLLNSMYTLNSSGVDTSSLDSIMAGITSSASPMSTAIPSNILTSAPMASASSSNSNASSDATAVHVTAASGSSSSSKKCTCRECDANPCEPCPVHGSPEQISEELRGMAPQVLEYVCSDTNVMADDELNDLCQLMYKHAKCSEVQKRVEMVREKLKVESDQELFKAKRDLVQQLGLK</sequence>
<accession>A0A9W8CWC0</accession>
<dbReference type="GO" id="GO:0001228">
    <property type="term" value="F:DNA-binding transcription activator activity, RNA polymerase II-specific"/>
    <property type="evidence" value="ECO:0007669"/>
    <property type="project" value="TreeGrafter"/>
</dbReference>
<dbReference type="CDD" id="cd14688">
    <property type="entry name" value="bZIP_YAP"/>
    <property type="match status" value="1"/>
</dbReference>
<gene>
    <name evidence="6" type="ORF">LPJ53_000018</name>
</gene>
<proteinExistence type="predicted"/>
<feature type="compositionally biased region" description="Low complexity" evidence="4">
    <location>
        <begin position="55"/>
        <end position="65"/>
    </location>
</feature>
<dbReference type="PANTHER" id="PTHR40621:SF6">
    <property type="entry name" value="AP-1-LIKE TRANSCRIPTION FACTOR YAP1-RELATED"/>
    <property type="match status" value="1"/>
</dbReference>
<evidence type="ECO:0000256" key="3">
    <source>
        <dbReference type="SAM" id="Coils"/>
    </source>
</evidence>
<evidence type="ECO:0000256" key="4">
    <source>
        <dbReference type="SAM" id="MobiDB-lite"/>
    </source>
</evidence>
<dbReference type="Pfam" id="PF00170">
    <property type="entry name" value="bZIP_1"/>
    <property type="match status" value="1"/>
</dbReference>
<dbReference type="AlphaFoldDB" id="A0A9W8CWC0"/>
<keyword evidence="7" id="KW-1185">Reference proteome</keyword>
<protein>
    <recommendedName>
        <fullName evidence="5">BZIP domain-containing protein</fullName>
    </recommendedName>
</protein>
<dbReference type="PROSITE" id="PS50217">
    <property type="entry name" value="BZIP"/>
    <property type="match status" value="1"/>
</dbReference>
<evidence type="ECO:0000259" key="5">
    <source>
        <dbReference type="PROSITE" id="PS50217"/>
    </source>
</evidence>
<feature type="coiled-coil region" evidence="3">
    <location>
        <begin position="68"/>
        <end position="109"/>
    </location>
</feature>
<evidence type="ECO:0000313" key="7">
    <source>
        <dbReference type="Proteomes" id="UP001149813"/>
    </source>
</evidence>
<dbReference type="GO" id="GO:0090575">
    <property type="term" value="C:RNA polymerase II transcription regulator complex"/>
    <property type="evidence" value="ECO:0007669"/>
    <property type="project" value="TreeGrafter"/>
</dbReference>
<dbReference type="SUPFAM" id="SSF57959">
    <property type="entry name" value="Leucine zipper domain"/>
    <property type="match status" value="1"/>
</dbReference>
<dbReference type="InterPro" id="IPR046347">
    <property type="entry name" value="bZIP_sf"/>
</dbReference>
<dbReference type="SMART" id="SM00338">
    <property type="entry name" value="BRLZ"/>
    <property type="match status" value="1"/>
</dbReference>
<dbReference type="InterPro" id="IPR004827">
    <property type="entry name" value="bZIP"/>
</dbReference>
<dbReference type="PROSITE" id="PS00036">
    <property type="entry name" value="BZIP_BASIC"/>
    <property type="match status" value="1"/>
</dbReference>
<dbReference type="OrthoDB" id="2593073at2759"/>
<dbReference type="EMBL" id="JANBOJ010000001">
    <property type="protein sequence ID" value="KAJ1725757.1"/>
    <property type="molecule type" value="Genomic_DNA"/>
</dbReference>
<dbReference type="InterPro" id="IPR050936">
    <property type="entry name" value="AP-1-like"/>
</dbReference>
<feature type="domain" description="BZIP" evidence="5">
    <location>
        <begin position="50"/>
        <end position="113"/>
    </location>
</feature>
<evidence type="ECO:0000313" key="6">
    <source>
        <dbReference type="EMBL" id="KAJ1725757.1"/>
    </source>
</evidence>
<name>A0A9W8CWC0_9FUNG</name>
<evidence type="ECO:0000256" key="1">
    <source>
        <dbReference type="ARBA" id="ARBA00004123"/>
    </source>
</evidence>
<keyword evidence="3" id="KW-0175">Coiled coil</keyword>
<feature type="region of interest" description="Disordered" evidence="4">
    <location>
        <begin position="1"/>
        <end position="66"/>
    </location>
</feature>
<dbReference type="PANTHER" id="PTHR40621">
    <property type="entry name" value="TRANSCRIPTION FACTOR KAPC-RELATED"/>
    <property type="match status" value="1"/>
</dbReference>
<dbReference type="GO" id="GO:0000976">
    <property type="term" value="F:transcription cis-regulatory region binding"/>
    <property type="evidence" value="ECO:0007669"/>
    <property type="project" value="InterPro"/>
</dbReference>
<evidence type="ECO:0000256" key="2">
    <source>
        <dbReference type="ARBA" id="ARBA00023242"/>
    </source>
</evidence>
<dbReference type="Gene3D" id="1.20.5.170">
    <property type="match status" value="1"/>
</dbReference>
<comment type="subcellular location">
    <subcellularLocation>
        <location evidence="1">Nucleus</location>
    </subcellularLocation>
</comment>
<comment type="caution">
    <text evidence="6">The sequence shown here is derived from an EMBL/GenBank/DDBJ whole genome shotgun (WGS) entry which is preliminary data.</text>
</comment>
<reference evidence="6" key="1">
    <citation type="submission" date="2022-07" db="EMBL/GenBank/DDBJ databases">
        <title>Phylogenomic reconstructions and comparative analyses of Kickxellomycotina fungi.</title>
        <authorList>
            <person name="Reynolds N.K."/>
            <person name="Stajich J.E."/>
            <person name="Barry K."/>
            <person name="Grigoriev I.V."/>
            <person name="Crous P."/>
            <person name="Smith M.E."/>
        </authorList>
    </citation>
    <scope>NUCLEOTIDE SEQUENCE</scope>
    <source>
        <strain evidence="6">NBRC 32514</strain>
    </source>
</reference>
<dbReference type="Proteomes" id="UP001149813">
    <property type="component" value="Unassembled WGS sequence"/>
</dbReference>